<evidence type="ECO:0008006" key="4">
    <source>
        <dbReference type="Google" id="ProtNLM"/>
    </source>
</evidence>
<evidence type="ECO:0000313" key="3">
    <source>
        <dbReference type="Proteomes" id="UP000761534"/>
    </source>
</evidence>
<reference evidence="2" key="1">
    <citation type="journal article" date="2019" name="G3 (Bethesda)">
        <title>Genome Assemblies of Two Rare Opportunistic Yeast Pathogens: Diutina rugosa (syn. Candida rugosa) and Trichomonascus ciferrii (syn. Candida ciferrii).</title>
        <authorList>
            <person name="Mixao V."/>
            <person name="Saus E."/>
            <person name="Hansen A.P."/>
            <person name="Lass-Florl C."/>
            <person name="Gabaldon T."/>
        </authorList>
    </citation>
    <scope>NUCLEOTIDE SEQUENCE</scope>
    <source>
        <strain evidence="2">CBS 4856</strain>
    </source>
</reference>
<accession>A0A642V2V4</accession>
<comment type="caution">
    <text evidence="2">The sequence shown here is derived from an EMBL/GenBank/DDBJ whole genome shotgun (WGS) entry which is preliminary data.</text>
</comment>
<sequence length="398" mass="44891">MVTPFEQPPPYEDNSPPGYESTQFSVRVNDNPDEEVQFMLSEGPETYTLGDLILGKLVVCPVNDTAVSSIHVSFNLIESYTALSNRISPRTSRKISITENIVPVDALEERTLKAGFEYSFPFSILVPYTLPMGTCQKTNHPDTHSMLPPIVDTSLEVAYQGGAPSNIMAKLSYGLTAVIRRGERSLKQHFKHIKLVPNYPIEEYLGSYRRTCCSRMNIKRDPFHMLGEISAQSNSPVVIGLADDDHVKDLVLHLRFLPNRTADPPAVRRISYKAICSLTITPPSCTPFQPLIEDLSVHNFDINDVKWTYQESAYHSNVRIPISLDKQMLSPSFATCLVSREYYIVVEIHVGQKTSSTRNVRLCIPLLLIPNKPESLPNMVSPYERELNFHTQKYCTIV</sequence>
<keyword evidence="3" id="KW-1185">Reference proteome</keyword>
<dbReference type="EMBL" id="SWFS01000262">
    <property type="protein sequence ID" value="KAA8912187.1"/>
    <property type="molecule type" value="Genomic_DNA"/>
</dbReference>
<organism evidence="2 3">
    <name type="scientific">Trichomonascus ciferrii</name>
    <dbReference type="NCBI Taxonomy" id="44093"/>
    <lineage>
        <taxon>Eukaryota</taxon>
        <taxon>Fungi</taxon>
        <taxon>Dikarya</taxon>
        <taxon>Ascomycota</taxon>
        <taxon>Saccharomycotina</taxon>
        <taxon>Dipodascomycetes</taxon>
        <taxon>Dipodascales</taxon>
        <taxon>Trichomonascaceae</taxon>
        <taxon>Trichomonascus</taxon>
        <taxon>Trichomonascus ciferrii complex</taxon>
    </lineage>
</organism>
<proteinExistence type="predicted"/>
<evidence type="ECO:0000256" key="1">
    <source>
        <dbReference type="SAM" id="MobiDB-lite"/>
    </source>
</evidence>
<feature type="region of interest" description="Disordered" evidence="1">
    <location>
        <begin position="1"/>
        <end position="21"/>
    </location>
</feature>
<dbReference type="Gene3D" id="2.60.40.640">
    <property type="match status" value="1"/>
</dbReference>
<name>A0A642V2V4_9ASCO</name>
<feature type="compositionally biased region" description="Pro residues" evidence="1">
    <location>
        <begin position="1"/>
        <end position="11"/>
    </location>
</feature>
<protein>
    <recommendedName>
        <fullName evidence="4">Arrestin-like N-terminal domain-containing protein</fullName>
    </recommendedName>
</protein>
<gene>
    <name evidence="2" type="ORF">TRICI_003583</name>
</gene>
<dbReference type="InterPro" id="IPR014752">
    <property type="entry name" value="Arrestin-like_C"/>
</dbReference>
<dbReference type="OrthoDB" id="2283785at2759"/>
<dbReference type="AlphaFoldDB" id="A0A642V2V4"/>
<evidence type="ECO:0000313" key="2">
    <source>
        <dbReference type="EMBL" id="KAA8912187.1"/>
    </source>
</evidence>
<dbReference type="VEuPathDB" id="FungiDB:TRICI_003583"/>
<dbReference type="Proteomes" id="UP000761534">
    <property type="component" value="Unassembled WGS sequence"/>
</dbReference>